<dbReference type="RefSeq" id="WP_111409022.1">
    <property type="nucleotide sequence ID" value="NZ_QKXH01000002.1"/>
</dbReference>
<dbReference type="SUPFAM" id="SSF57783">
    <property type="entry name" value="Zinc beta-ribbon"/>
    <property type="match status" value="1"/>
</dbReference>
<dbReference type="GO" id="GO:0006260">
    <property type="term" value="P:DNA replication"/>
    <property type="evidence" value="ECO:0007669"/>
    <property type="project" value="InterPro"/>
</dbReference>
<dbReference type="Proteomes" id="UP000249177">
    <property type="component" value="Unassembled WGS sequence"/>
</dbReference>
<dbReference type="GO" id="GO:0008270">
    <property type="term" value="F:zinc ion binding"/>
    <property type="evidence" value="ECO:0007669"/>
    <property type="project" value="InterPro"/>
</dbReference>
<sequence>MDFRKKRLSVQEAKKIDITSYLFSLGHQPVQIRNVDYWYRSPLRKENEPSFKVNQKLNLWFDHGLGKGGNLIDFGILYHGCSVSEFLQKLNGNFSLQQPTLLPPNKSVATANKIRILGEFPITSPSLLKYLEHRKISVEIAEQFCREVRYKLDNKTYFGIGFKNNSEGYEIRNPYFKASSSPKDITTINNGSEEAVVFEGFIDFLSFKTTTKNHPEKGLDFVVLNSVSFFERARPFMENHKHIRLYLDTDMAGINCTQRALSMSPKYKDESPLYKSHKDFNEWIMKSEKAPKKHLGRKL</sequence>
<dbReference type="InterPro" id="IPR036977">
    <property type="entry name" value="DNA_primase_Znf_CHC2"/>
</dbReference>
<proteinExistence type="predicted"/>
<dbReference type="Pfam" id="PF13155">
    <property type="entry name" value="Toprim_2"/>
    <property type="match status" value="1"/>
</dbReference>
<reference evidence="1 2" key="1">
    <citation type="submission" date="2018-06" db="EMBL/GenBank/DDBJ databases">
        <title>Flavobacterium sp IMCC34762, genome.</title>
        <authorList>
            <person name="Joung Y."/>
            <person name="Cho J."/>
            <person name="Song J."/>
        </authorList>
    </citation>
    <scope>NUCLEOTIDE SEQUENCE [LARGE SCALE GENOMIC DNA]</scope>
    <source>
        <strain evidence="1 2">IMCC34762</strain>
    </source>
</reference>
<comment type="caution">
    <text evidence="1">The sequence shown here is derived from an EMBL/GenBank/DDBJ whole genome shotgun (WGS) entry which is preliminary data.</text>
</comment>
<dbReference type="EMBL" id="QKXH01000002">
    <property type="protein sequence ID" value="PZX94928.1"/>
    <property type="molecule type" value="Genomic_DNA"/>
</dbReference>
<dbReference type="SUPFAM" id="SSF56731">
    <property type="entry name" value="DNA primase core"/>
    <property type="match status" value="1"/>
</dbReference>
<accession>A0A2W7TY12</accession>
<protein>
    <submittedName>
        <fullName evidence="1">DNA primase</fullName>
    </submittedName>
</protein>
<dbReference type="Gene3D" id="3.40.1360.10">
    <property type="match status" value="1"/>
</dbReference>
<evidence type="ECO:0000313" key="1">
    <source>
        <dbReference type="EMBL" id="PZX94928.1"/>
    </source>
</evidence>
<evidence type="ECO:0000313" key="2">
    <source>
        <dbReference type="Proteomes" id="UP000249177"/>
    </source>
</evidence>
<name>A0A2W7TY12_9FLAO</name>
<dbReference type="OrthoDB" id="8536512at2"/>
<dbReference type="GO" id="GO:0003677">
    <property type="term" value="F:DNA binding"/>
    <property type="evidence" value="ECO:0007669"/>
    <property type="project" value="InterPro"/>
</dbReference>
<dbReference type="Gene3D" id="3.90.580.10">
    <property type="entry name" value="Zinc finger, CHC2-type domain"/>
    <property type="match status" value="1"/>
</dbReference>
<gene>
    <name evidence="1" type="ORF">DOS84_05100</name>
</gene>
<dbReference type="AlphaFoldDB" id="A0A2W7TY12"/>
<organism evidence="1 2">
    <name type="scientific">Flavobacterium aquariorum</name>
    <dbReference type="NCBI Taxonomy" id="2217670"/>
    <lineage>
        <taxon>Bacteria</taxon>
        <taxon>Pseudomonadati</taxon>
        <taxon>Bacteroidota</taxon>
        <taxon>Flavobacteriia</taxon>
        <taxon>Flavobacteriales</taxon>
        <taxon>Flavobacteriaceae</taxon>
        <taxon>Flavobacterium</taxon>
    </lineage>
</organism>
<keyword evidence="2" id="KW-1185">Reference proteome</keyword>